<keyword evidence="1" id="KW-0472">Membrane</keyword>
<feature type="transmembrane region" description="Helical" evidence="1">
    <location>
        <begin position="128"/>
        <end position="145"/>
    </location>
</feature>
<organism evidence="3 4">
    <name type="scientific">Virgibacillus salarius</name>
    <dbReference type="NCBI Taxonomy" id="447199"/>
    <lineage>
        <taxon>Bacteria</taxon>
        <taxon>Bacillati</taxon>
        <taxon>Bacillota</taxon>
        <taxon>Bacilli</taxon>
        <taxon>Bacillales</taxon>
        <taxon>Bacillaceae</taxon>
        <taxon>Virgibacillus</taxon>
    </lineage>
</organism>
<dbReference type="PANTHER" id="PTHR14969">
    <property type="entry name" value="SPHINGOSINE-1-PHOSPHATE PHOSPHOHYDROLASE"/>
    <property type="match status" value="1"/>
</dbReference>
<accession>A0A941IBA0</accession>
<evidence type="ECO:0000313" key="3">
    <source>
        <dbReference type="EMBL" id="MBR7796187.1"/>
    </source>
</evidence>
<dbReference type="AlphaFoldDB" id="A0A941IBA0"/>
<dbReference type="InterPro" id="IPR033879">
    <property type="entry name" value="UPP_Pase"/>
</dbReference>
<comment type="caution">
    <text evidence="3">The sequence shown here is derived from an EMBL/GenBank/DDBJ whole genome shotgun (WGS) entry which is preliminary data.</text>
</comment>
<name>A0A941IBA0_9BACI</name>
<keyword evidence="1" id="KW-1133">Transmembrane helix</keyword>
<dbReference type="Proteomes" id="UP000675284">
    <property type="component" value="Unassembled WGS sequence"/>
</dbReference>
<evidence type="ECO:0000259" key="2">
    <source>
        <dbReference type="SMART" id="SM00014"/>
    </source>
</evidence>
<keyword evidence="4" id="KW-1185">Reference proteome</keyword>
<feature type="domain" description="Phosphatidic acid phosphatase type 2/haloperoxidase" evidence="2">
    <location>
        <begin position="62"/>
        <end position="166"/>
    </location>
</feature>
<dbReference type="InterPro" id="IPR036938">
    <property type="entry name" value="PAP2/HPO_sf"/>
</dbReference>
<sequence>MNLNQMNIDLFRMVNNLGKEFSILNPIMTFIAEYMIFFLVLGIVIFWFRRQKNNQLMIICGSITFVLAEIVGKFVGKFHSNHQPFAELANVHKLVEHTVDNSFPSDHTIFFFSFCMTFWLFKKQAKVFWMMLALILGLSRIWVGVHYPADVFVGAIISILVAILVYQIVPKLTIIRKLLVIYEKGERLILPAKMKSKEH</sequence>
<feature type="transmembrane region" description="Helical" evidence="1">
    <location>
        <begin position="55"/>
        <end position="75"/>
    </location>
</feature>
<dbReference type="EMBL" id="JAGSOT010000022">
    <property type="protein sequence ID" value="MBR7796187.1"/>
    <property type="molecule type" value="Genomic_DNA"/>
</dbReference>
<dbReference type="Gene3D" id="1.20.144.10">
    <property type="entry name" value="Phosphatidic acid phosphatase type 2/haloperoxidase"/>
    <property type="match status" value="1"/>
</dbReference>
<dbReference type="SUPFAM" id="SSF48317">
    <property type="entry name" value="Acid phosphatase/Vanadium-dependent haloperoxidase"/>
    <property type="match status" value="1"/>
</dbReference>
<reference evidence="3" key="1">
    <citation type="submission" date="2021-04" db="EMBL/GenBank/DDBJ databases">
        <title>Isolation and polyphasic classification of algal microorganism.</title>
        <authorList>
            <person name="Wang S."/>
        </authorList>
    </citation>
    <scope>NUCLEOTIDE SEQUENCE</scope>
    <source>
        <strain evidence="3">720a</strain>
    </source>
</reference>
<dbReference type="GO" id="GO:0050380">
    <property type="term" value="F:undecaprenyl-diphosphatase activity"/>
    <property type="evidence" value="ECO:0007669"/>
    <property type="project" value="InterPro"/>
</dbReference>
<gene>
    <name evidence="3" type="ORF">KCX74_09040</name>
</gene>
<proteinExistence type="predicted"/>
<evidence type="ECO:0000256" key="1">
    <source>
        <dbReference type="SAM" id="Phobius"/>
    </source>
</evidence>
<dbReference type="GO" id="GO:0005886">
    <property type="term" value="C:plasma membrane"/>
    <property type="evidence" value="ECO:0007669"/>
    <property type="project" value="InterPro"/>
</dbReference>
<dbReference type="PANTHER" id="PTHR14969:SF13">
    <property type="entry name" value="AT30094P"/>
    <property type="match status" value="1"/>
</dbReference>
<dbReference type="InterPro" id="IPR000326">
    <property type="entry name" value="PAP2/HPO"/>
</dbReference>
<dbReference type="SMART" id="SM00014">
    <property type="entry name" value="acidPPc"/>
    <property type="match status" value="1"/>
</dbReference>
<protein>
    <submittedName>
        <fullName evidence="3">Undecaprenyl-diphosphatase</fullName>
    </submittedName>
</protein>
<keyword evidence="1" id="KW-0812">Transmembrane</keyword>
<dbReference type="RefSeq" id="WP_026683143.1">
    <property type="nucleotide sequence ID" value="NZ_BAAACY010000125.1"/>
</dbReference>
<feature type="transmembrane region" description="Helical" evidence="1">
    <location>
        <begin position="151"/>
        <end position="169"/>
    </location>
</feature>
<dbReference type="CDD" id="cd03385">
    <property type="entry name" value="PAP2_BcrC_like"/>
    <property type="match status" value="1"/>
</dbReference>
<dbReference type="Pfam" id="PF01569">
    <property type="entry name" value="PAP2"/>
    <property type="match status" value="1"/>
</dbReference>
<evidence type="ECO:0000313" key="4">
    <source>
        <dbReference type="Proteomes" id="UP000675284"/>
    </source>
</evidence>
<feature type="transmembrane region" description="Helical" evidence="1">
    <location>
        <begin position="23"/>
        <end position="48"/>
    </location>
</feature>